<sequence>MKILILVFSEVWRDPRVYRQIQVLHDRYELTVVGFGRSPHPNVQFIQVPPFDQQLIHKLRMALWLSLRQYESWYWSDRSVRSALEQLGYPNSPVYHLVIANDVNTLPLSLKIAQGKPVLLDAHEFAPQEYSNRLAWRLLRHPYAAYLCRTYLPQIRAMTTVNDHLAQEYKKQFNIEPKVVMNTPFRQHLYPTPVQGDRIRLVHHGAAIPSRNLEDMIQVLDGLDERFTLDFILTPFKPWYLEQLKQLAAHNPRIHFREPVPMPEICQHINEYDIGIFLLNSNILNYIYCLPNKLFEYIQARLAIAIGPSPEMAKIVHQYQLGVVADSFAPQDLAQKLNDLTAEQIKAFKNASHQAAEHFCFEVSGQALLEDIRLNCQS</sequence>
<evidence type="ECO:0000313" key="2">
    <source>
        <dbReference type="Proteomes" id="UP001154265"/>
    </source>
</evidence>
<name>A0ABT6F075_9SYNE</name>
<dbReference type="SUPFAM" id="SSF53756">
    <property type="entry name" value="UDP-Glycosyltransferase/glycogen phosphorylase"/>
    <property type="match status" value="1"/>
</dbReference>
<protein>
    <recommendedName>
        <fullName evidence="3">Glycosyltransferase subfamily 4-like N-terminal domain-containing protein</fullName>
    </recommendedName>
</protein>
<dbReference type="RefSeq" id="WP_277867118.1">
    <property type="nucleotide sequence ID" value="NZ_JAKKUT010000002.1"/>
</dbReference>
<organism evidence="1 2">
    <name type="scientific">Candidatus Synechococcus calcipolaris G9</name>
    <dbReference type="NCBI Taxonomy" id="1497997"/>
    <lineage>
        <taxon>Bacteria</taxon>
        <taxon>Bacillati</taxon>
        <taxon>Cyanobacteriota</taxon>
        <taxon>Cyanophyceae</taxon>
        <taxon>Synechococcales</taxon>
        <taxon>Synechococcaceae</taxon>
        <taxon>Synechococcus</taxon>
    </lineage>
</organism>
<accession>A0ABT6F075</accession>
<comment type="caution">
    <text evidence="1">The sequence shown here is derived from an EMBL/GenBank/DDBJ whole genome shotgun (WGS) entry which is preliminary data.</text>
</comment>
<evidence type="ECO:0008006" key="3">
    <source>
        <dbReference type="Google" id="ProtNLM"/>
    </source>
</evidence>
<reference evidence="1" key="2">
    <citation type="submission" date="2022-01" db="EMBL/GenBank/DDBJ databases">
        <authorList>
            <person name="Zivanovic Y."/>
            <person name="Moreira D."/>
            <person name="Lopez-Garcia P."/>
        </authorList>
    </citation>
    <scope>NUCLEOTIDE SEQUENCE</scope>
    <source>
        <strain evidence="1">G9</strain>
    </source>
</reference>
<evidence type="ECO:0000313" key="1">
    <source>
        <dbReference type="EMBL" id="MDG2991242.1"/>
    </source>
</evidence>
<dbReference type="Proteomes" id="UP001154265">
    <property type="component" value="Unassembled WGS sequence"/>
</dbReference>
<dbReference type="Gene3D" id="3.40.50.2000">
    <property type="entry name" value="Glycogen Phosphorylase B"/>
    <property type="match status" value="1"/>
</dbReference>
<proteinExistence type="predicted"/>
<dbReference type="EMBL" id="JAKKUT010000002">
    <property type="protein sequence ID" value="MDG2991242.1"/>
    <property type="molecule type" value="Genomic_DNA"/>
</dbReference>
<keyword evidence="2" id="KW-1185">Reference proteome</keyword>
<reference evidence="1" key="1">
    <citation type="journal article" date="2022" name="Genome Biol. Evol.">
        <title>A New Gene Family Diagnostic for Intracellular Biomineralization of Amorphous Ca Carbonates by Cyanobacteria.</title>
        <authorList>
            <person name="Benzerara K."/>
            <person name="Duprat E."/>
            <person name="Bitard-Feildel T."/>
            <person name="Caumes G."/>
            <person name="Cassier-Chauvat C."/>
            <person name="Chauvat F."/>
            <person name="Dezi M."/>
            <person name="Diop S.I."/>
            <person name="Gaschignard G."/>
            <person name="Gorgen S."/>
            <person name="Gugger M."/>
            <person name="Lopez-Garcia P."/>
            <person name="Millet M."/>
            <person name="Skouri-Panet F."/>
            <person name="Moreira D."/>
            <person name="Callebaut I."/>
        </authorList>
    </citation>
    <scope>NUCLEOTIDE SEQUENCE</scope>
    <source>
        <strain evidence="1">G9</strain>
    </source>
</reference>
<gene>
    <name evidence="1" type="ORF">L3556_09920</name>
</gene>